<dbReference type="EMBL" id="OL604152">
    <property type="protein sequence ID" value="UJQ43996.1"/>
    <property type="molecule type" value="Genomic_DNA"/>
</dbReference>
<proteinExistence type="predicted"/>
<gene>
    <name evidence="1" type="ORF">vBKpnSCarvaje_0032</name>
</gene>
<organism evidence="1 2">
    <name type="scientific">Klebsiella phage vB_KpnS-Carvaje</name>
    <dbReference type="NCBI Taxonomy" id="2900314"/>
    <lineage>
        <taxon>Viruses</taxon>
        <taxon>Duplodnaviria</taxon>
        <taxon>Heunggongvirae</taxon>
        <taxon>Uroviricota</taxon>
        <taxon>Caudoviricetes</taxon>
        <taxon>Carvajevirus</taxon>
        <taxon>Carvajevirus carvaje</taxon>
    </lineage>
</organism>
<reference evidence="1" key="1">
    <citation type="submission" date="2021-11" db="EMBL/GenBank/DDBJ databases">
        <authorList>
            <person name="Sousa J."/>
            <person name="Sillankorva S."/>
            <person name="Faustino A."/>
            <person name="Carvalho C."/>
        </authorList>
    </citation>
    <scope>NUCLEOTIDE SEQUENCE</scope>
</reference>
<protein>
    <submittedName>
        <fullName evidence="1">Uncharacterized protein</fullName>
    </submittedName>
</protein>
<evidence type="ECO:0000313" key="2">
    <source>
        <dbReference type="Proteomes" id="UP000829649"/>
    </source>
</evidence>
<dbReference type="Proteomes" id="UP000829649">
    <property type="component" value="Segment"/>
</dbReference>
<keyword evidence="2" id="KW-1185">Reference proteome</keyword>
<reference evidence="1" key="2">
    <citation type="journal article" date="2022" name="Curr. Genet.">
        <title>Suggestion for a new bacteriophage genus for the Klebsiella pneumoniae phage vB_KpnS-Carvaje.</title>
        <authorList>
            <person name="Sousa J.C."/>
            <person name="Sillankorva S."/>
            <person name="Faustino A."/>
            <person name="Carvalho C.M."/>
        </authorList>
    </citation>
    <scope>NUCLEOTIDE SEQUENCE</scope>
</reference>
<sequence length="88" mass="9664">MKRCDVCNGYQGEPTPVKVGDKVDFVIEKRTGNSIRMTTRTGKLMLIKEKGFSVIYRGTVYHADSVSSPADPSPISLAMFGRCTCSTQ</sequence>
<evidence type="ECO:0000313" key="1">
    <source>
        <dbReference type="EMBL" id="UJQ43996.1"/>
    </source>
</evidence>
<accession>A0AAE8Z4G3</accession>
<name>A0AAE8Z4G3_9CAUD</name>